<feature type="binding site" evidence="11">
    <location>
        <position position="445"/>
    </location>
    <ligand>
        <name>spermidine</name>
        <dbReference type="ChEBI" id="CHEBI:57834"/>
    </ligand>
</feature>
<comment type="function">
    <text evidence="11">Catalyzes the irreversible transfer of a propylamine group from the amino donor S-adenosylmethioninamine (decarboxy-AdoMet) to putrescine (1,4-diaminobutane) to yield spermidine.</text>
</comment>
<evidence type="ECO:0000256" key="8">
    <source>
        <dbReference type="ARBA" id="ARBA00023239"/>
    </source>
</evidence>
<dbReference type="SUPFAM" id="SSF50621">
    <property type="entry name" value="Alanine racemase C-terminal domain-like"/>
    <property type="match status" value="1"/>
</dbReference>
<dbReference type="PRINTS" id="PR01179">
    <property type="entry name" value="ODADCRBXLASE"/>
</dbReference>
<dbReference type="PROSITE" id="PS00878">
    <property type="entry name" value="ODR_DC_2_1"/>
    <property type="match status" value="1"/>
</dbReference>
<dbReference type="AlphaFoldDB" id="A0A024JQ19"/>
<name>A0A024JQ19_9MYCO</name>
<dbReference type="UniPathway" id="UPA00248">
    <property type="reaction ID" value="UER00314"/>
</dbReference>
<dbReference type="InterPro" id="IPR030374">
    <property type="entry name" value="PABS"/>
</dbReference>
<dbReference type="InterPro" id="IPR001045">
    <property type="entry name" value="Spermi_synthase"/>
</dbReference>
<dbReference type="InterPro" id="IPR009006">
    <property type="entry name" value="Ala_racemase/Decarboxylase_C"/>
</dbReference>
<comment type="cofactor">
    <cofactor evidence="1 12">
        <name>pyridoxal 5'-phosphate</name>
        <dbReference type="ChEBI" id="CHEBI:597326"/>
    </cofactor>
</comment>
<dbReference type="eggNOG" id="COG0019">
    <property type="taxonomic scope" value="Bacteria"/>
</dbReference>
<evidence type="ECO:0000256" key="10">
    <source>
        <dbReference type="ARBA" id="ARBA00049127"/>
    </source>
</evidence>
<dbReference type="HOGENOM" id="CLU_426877_0_0_11"/>
<evidence type="ECO:0000256" key="3">
    <source>
        <dbReference type="ARBA" id="ARBA00008872"/>
    </source>
</evidence>
<feature type="binding site" evidence="11">
    <location>
        <position position="464"/>
    </location>
    <ligand>
        <name>S-methyl-5'-thioadenosine</name>
        <dbReference type="ChEBI" id="CHEBI:17509"/>
    </ligand>
</feature>
<feature type="modified residue" description="N6-(pyridoxal phosphate)lysine" evidence="12">
    <location>
        <position position="35"/>
    </location>
</feature>
<evidence type="ECO:0000256" key="5">
    <source>
        <dbReference type="ARBA" id="ARBA00022793"/>
    </source>
</evidence>
<dbReference type="Pfam" id="PF01564">
    <property type="entry name" value="Spermine_synth"/>
    <property type="match status" value="1"/>
</dbReference>
<reference evidence="16" key="1">
    <citation type="journal article" date="2014" name="Genome Announc.">
        <title>Draft Genome Sequence of Mycobacterium triplex DSM 44626.</title>
        <authorList>
            <person name="Sassi M."/>
            <person name="Croce O."/>
            <person name="Robert C."/>
            <person name="Raoult D."/>
            <person name="Drancourt M."/>
        </authorList>
    </citation>
    <scope>NUCLEOTIDE SEQUENCE [LARGE SCALE GENOMIC DNA]</scope>
    <source>
        <strain evidence="16">DSM 44626</strain>
    </source>
</reference>
<dbReference type="InterPro" id="IPR000183">
    <property type="entry name" value="Orn/DAP/Arg_de-COase"/>
</dbReference>
<dbReference type="InterPro" id="IPR002433">
    <property type="entry name" value="Orn_de-COase"/>
</dbReference>
<dbReference type="InterPro" id="IPR022653">
    <property type="entry name" value="De-COase2_pyr-phos_BS"/>
</dbReference>
<evidence type="ECO:0000256" key="11">
    <source>
        <dbReference type="HAMAP-Rule" id="MF_00198"/>
    </source>
</evidence>
<dbReference type="Gene3D" id="2.40.37.10">
    <property type="entry name" value="Lyase, Ornithine Decarboxylase, Chain A, domain 1"/>
    <property type="match status" value="1"/>
</dbReference>
<dbReference type="HAMAP" id="MF_00198">
    <property type="entry name" value="Spermidine_synth"/>
    <property type="match status" value="1"/>
</dbReference>
<dbReference type="InterPro" id="IPR029063">
    <property type="entry name" value="SAM-dependent_MTases_sf"/>
</dbReference>
<dbReference type="eggNOG" id="COG0421">
    <property type="taxonomic scope" value="Bacteria"/>
</dbReference>
<dbReference type="PANTHER" id="PTHR11482">
    <property type="entry name" value="ARGININE/DIAMINOPIMELATE/ORNITHINE DECARBOXYLASE"/>
    <property type="match status" value="1"/>
</dbReference>
<dbReference type="SUPFAM" id="SSF53335">
    <property type="entry name" value="S-adenosyl-L-methionine-dependent methyltransferases"/>
    <property type="match status" value="1"/>
</dbReference>
<keyword evidence="5" id="KW-0210">Decarboxylase</keyword>
<feature type="domain" description="PABS" evidence="15">
    <location>
        <begin position="352"/>
        <end position="609"/>
    </location>
</feature>
<evidence type="ECO:0000256" key="9">
    <source>
        <dbReference type="ARBA" id="ARBA00034115"/>
    </source>
</evidence>
<dbReference type="CDD" id="cd00622">
    <property type="entry name" value="PLPDE_III_ODC"/>
    <property type="match status" value="1"/>
</dbReference>
<keyword evidence="8" id="KW-0456">Lyase</keyword>
<dbReference type="GO" id="GO:0033387">
    <property type="term" value="P:putrescine biosynthetic process from arginine, via ornithine"/>
    <property type="evidence" value="ECO:0007669"/>
    <property type="project" value="TreeGrafter"/>
</dbReference>
<evidence type="ECO:0000256" key="2">
    <source>
        <dbReference type="ARBA" id="ARBA00007867"/>
    </source>
</evidence>
<dbReference type="Pfam" id="PF02784">
    <property type="entry name" value="Orn_Arg_deC_N"/>
    <property type="match status" value="1"/>
</dbReference>
<comment type="pathway">
    <text evidence="9">Amine and polyamine biosynthesis; putrescine biosynthesis via L-ornithine pathway; putrescine from L-ornithine: step 1/1.</text>
</comment>
<evidence type="ECO:0000259" key="15">
    <source>
        <dbReference type="PROSITE" id="PS51006"/>
    </source>
</evidence>
<dbReference type="SUPFAM" id="SSF51419">
    <property type="entry name" value="PLP-binding barrel"/>
    <property type="match status" value="1"/>
</dbReference>
<gene>
    <name evidence="11" type="primary">speE</name>
    <name evidence="16" type="ORF">BN973_00297</name>
</gene>
<proteinExistence type="inferred from homology"/>
<dbReference type="GO" id="GO:0004586">
    <property type="term" value="F:ornithine decarboxylase activity"/>
    <property type="evidence" value="ECO:0007669"/>
    <property type="project" value="UniProtKB-EC"/>
</dbReference>
<keyword evidence="4 11" id="KW-0808">Transferase</keyword>
<comment type="caution">
    <text evidence="11">Lacks conserved residue(s) required for the propagation of feature annotation.</text>
</comment>
<evidence type="ECO:0000256" key="7">
    <source>
        <dbReference type="ARBA" id="ARBA00023115"/>
    </source>
</evidence>
<comment type="similarity">
    <text evidence="2 11">Belongs to the spermidine/spermine synthase family.</text>
</comment>
<reference evidence="16" key="2">
    <citation type="submission" date="2014-04" db="EMBL/GenBank/DDBJ databases">
        <authorList>
            <person name="Xu Y.W."/>
            <person name="Yang Q."/>
        </authorList>
    </citation>
    <scope>NUCLEOTIDE SEQUENCE</scope>
    <source>
        <strain evidence="16">DSM 44626</strain>
    </source>
</reference>
<dbReference type="Proteomes" id="UP000028880">
    <property type="component" value="Unassembled WGS sequence"/>
</dbReference>
<organism evidence="16">
    <name type="scientific">Mycobacterium triplex</name>
    <dbReference type="NCBI Taxonomy" id="47839"/>
    <lineage>
        <taxon>Bacteria</taxon>
        <taxon>Bacillati</taxon>
        <taxon>Actinomycetota</taxon>
        <taxon>Actinomycetes</taxon>
        <taxon>Mycobacteriales</taxon>
        <taxon>Mycobacteriaceae</taxon>
        <taxon>Mycobacterium</taxon>
        <taxon>Mycobacterium simiae complex</taxon>
    </lineage>
</organism>
<evidence type="ECO:0000256" key="4">
    <source>
        <dbReference type="ARBA" id="ARBA00022679"/>
    </source>
</evidence>
<keyword evidence="6 12" id="KW-0663">Pyridoxal phosphate</keyword>
<comment type="subunit">
    <text evidence="11">Homodimer or homotetramer.</text>
</comment>
<dbReference type="PRINTS" id="PR01182">
    <property type="entry name" value="ORNDCRBXLASE"/>
</dbReference>
<dbReference type="GO" id="GO:0004766">
    <property type="term" value="F:spermidine synthase activity"/>
    <property type="evidence" value="ECO:0007669"/>
    <property type="project" value="UniProtKB-UniRule"/>
</dbReference>
<protein>
    <recommendedName>
        <fullName evidence="11">Polyamine aminopropyltransferase</fullName>
    </recommendedName>
    <alternativeName>
        <fullName evidence="11">Putrescine aminopropyltransferase</fullName>
        <shortName evidence="11">PAPT</shortName>
    </alternativeName>
    <alternativeName>
        <fullName evidence="11">Spermidine synthase</fullName>
        <shortName evidence="11">SPDS</shortName>
        <shortName evidence="11">SPDSY</shortName>
        <ecNumber evidence="11">2.5.1.16</ecNumber>
    </alternativeName>
</protein>
<feature type="binding site" evidence="11">
    <location>
        <position position="391"/>
    </location>
    <ligand>
        <name>S-methyl-5'-thioadenosine</name>
        <dbReference type="ChEBI" id="CHEBI:17509"/>
    </ligand>
</feature>
<dbReference type="InterPro" id="IPR022643">
    <property type="entry name" value="De-COase2_C"/>
</dbReference>
<evidence type="ECO:0000256" key="1">
    <source>
        <dbReference type="ARBA" id="ARBA00001933"/>
    </source>
</evidence>
<dbReference type="CDD" id="cd02440">
    <property type="entry name" value="AdoMet_MTases"/>
    <property type="match status" value="1"/>
</dbReference>
<evidence type="ECO:0000256" key="13">
    <source>
        <dbReference type="PROSITE-ProRule" id="PRU00354"/>
    </source>
</evidence>
<comment type="similarity">
    <text evidence="3 14">Belongs to the Orn/Lys/Arg decarboxylase class-II family.</text>
</comment>
<evidence type="ECO:0000313" key="16">
    <source>
        <dbReference type="EMBL" id="CDO85960.1"/>
    </source>
</evidence>
<evidence type="ECO:0000256" key="14">
    <source>
        <dbReference type="RuleBase" id="RU003737"/>
    </source>
</evidence>
<comment type="catalytic activity">
    <reaction evidence="10">
        <text>L-ornithine + H(+) = putrescine + CO2</text>
        <dbReference type="Rhea" id="RHEA:22964"/>
        <dbReference type="ChEBI" id="CHEBI:15378"/>
        <dbReference type="ChEBI" id="CHEBI:16526"/>
        <dbReference type="ChEBI" id="CHEBI:46911"/>
        <dbReference type="ChEBI" id="CHEBI:326268"/>
        <dbReference type="EC" id="4.1.1.17"/>
    </reaction>
</comment>
<accession>A0A024JQ19</accession>
<dbReference type="Gene3D" id="3.20.20.10">
    <property type="entry name" value="Alanine racemase"/>
    <property type="match status" value="1"/>
</dbReference>
<dbReference type="RefSeq" id="WP_232232007.1">
    <property type="nucleotide sequence ID" value="NZ_HG964446.1"/>
</dbReference>
<dbReference type="STRING" id="47839.BN973_00297"/>
<dbReference type="Gene3D" id="3.40.50.150">
    <property type="entry name" value="Vaccinia Virus protein VP39"/>
    <property type="match status" value="1"/>
</dbReference>
<keyword evidence="7 11" id="KW-0620">Polyamine biosynthesis</keyword>
<feature type="active site" description="Proton donor" evidence="12">
    <location>
        <position position="306"/>
    </location>
</feature>
<dbReference type="GO" id="GO:0008295">
    <property type="term" value="P:spermidine biosynthetic process"/>
    <property type="evidence" value="ECO:0007669"/>
    <property type="project" value="UniProtKB-UniRule"/>
</dbReference>
<dbReference type="Pfam" id="PF00278">
    <property type="entry name" value="Orn_DAP_Arg_deC"/>
    <property type="match status" value="1"/>
</dbReference>
<dbReference type="GO" id="GO:0005737">
    <property type="term" value="C:cytoplasm"/>
    <property type="evidence" value="ECO:0007669"/>
    <property type="project" value="TreeGrafter"/>
</dbReference>
<evidence type="ECO:0000256" key="6">
    <source>
        <dbReference type="ARBA" id="ARBA00022898"/>
    </source>
</evidence>
<dbReference type="FunFam" id="3.20.20.10:FF:000008">
    <property type="entry name" value="Ornithine decarboxylase"/>
    <property type="match status" value="1"/>
</dbReference>
<dbReference type="InterPro" id="IPR022644">
    <property type="entry name" value="De-COase2_N"/>
</dbReference>
<dbReference type="InterPro" id="IPR029066">
    <property type="entry name" value="PLP-binding_barrel"/>
</dbReference>
<keyword evidence="11" id="KW-0745">Spermidine biosynthesis</keyword>
<dbReference type="EC" id="2.5.1.16" evidence="11"/>
<sequence length="641" mass="69587">MPETPYLSIDLSRVRKNFRALRAAFPRAQIRYAVKANPAEPVLRVLAAEGSAFDVASVGEIAACGSAGIDGDLMTFGNTVKKPADIARAYARGVRRFTFDTSQGMTAIAEHAPGAAVECRIAPEFPSSVTPFGHKFGCAPESAAELLKGAQRLGLRVEGVCFHVGSQQLDPAAWELGIRCAASIFDELGDLSTLNVGGGFPLAYAGTAPDLDVVAAAIDAALARHFGARPPQLAVEPGRAIAGTAGTISCEVAAVRTGTDARRWVYLDIGRYGGLAETENEYIRYRLLTDRDGDPVDDAVVAGPTCDGDDVLYQSYPLPVSLSPGDRVEIPDTGAYTASYASVEFNGFFALPTYFDSAADNRWEIAEPLAPGLTRIWDVSEVICDVDTDFQNLVIGRTHQGVSLFSDGERQSTEFSQLVYHEALLVPALLLAGEVEQVLVIGSGEGVVSQQAVSAGATHVDHVDIDREAVRLCAQYLPYGYTEDELRRAEKGSGPITMHYRDGWEFVDRCATSYDIVVIDLPDERTEAVQHNRLYHTDFLRRCRDIGRVVVAQAGCPTLWRNESLHLSWQRFRETFPTVVYFGSDEHEWAFLSGLAEACEDPVARMSARLPTLPYRSLTIDADTLIASTVPPKSLRALDSR</sequence>
<dbReference type="EMBL" id="HG964446">
    <property type="protein sequence ID" value="CDO85960.1"/>
    <property type="molecule type" value="Genomic_DNA"/>
</dbReference>
<feature type="binding site" evidence="11">
    <location>
        <begin position="502"/>
        <end position="503"/>
    </location>
    <ligand>
        <name>S-methyl-5'-thioadenosine</name>
        <dbReference type="ChEBI" id="CHEBI:17509"/>
    </ligand>
</feature>
<feature type="active site" description="Proton acceptor" evidence="11 13">
    <location>
        <position position="520"/>
    </location>
</feature>
<dbReference type="PROSITE" id="PS51006">
    <property type="entry name" value="PABS_2"/>
    <property type="match status" value="1"/>
</dbReference>
<comment type="catalytic activity">
    <reaction evidence="11">
        <text>S-adenosyl 3-(methylsulfanyl)propylamine + putrescine = S-methyl-5'-thioadenosine + spermidine + H(+)</text>
        <dbReference type="Rhea" id="RHEA:12721"/>
        <dbReference type="ChEBI" id="CHEBI:15378"/>
        <dbReference type="ChEBI" id="CHEBI:17509"/>
        <dbReference type="ChEBI" id="CHEBI:57443"/>
        <dbReference type="ChEBI" id="CHEBI:57834"/>
        <dbReference type="ChEBI" id="CHEBI:326268"/>
        <dbReference type="EC" id="2.5.1.16"/>
    </reaction>
</comment>
<dbReference type="PANTHER" id="PTHR11482:SF6">
    <property type="entry name" value="ORNITHINE DECARBOXYLASE 1-RELATED"/>
    <property type="match status" value="1"/>
</dbReference>
<comment type="pathway">
    <text evidence="11">Amine and polyamine biosynthesis; spermidine biosynthesis; spermidine from putrescine: step 1/1.</text>
</comment>
<feature type="binding site" evidence="11">
    <location>
        <position position="421"/>
    </location>
    <ligand>
        <name>spermidine</name>
        <dbReference type="ChEBI" id="CHEBI:57834"/>
    </ligand>
</feature>
<evidence type="ECO:0000256" key="12">
    <source>
        <dbReference type="PIRSR" id="PIRSR600183-50"/>
    </source>
</evidence>